<comment type="caution">
    <text evidence="2">The sequence shown here is derived from an EMBL/GenBank/DDBJ whole genome shotgun (WGS) entry which is preliminary data.</text>
</comment>
<gene>
    <name evidence="2" type="ORF">RJ639_023448</name>
</gene>
<feature type="chain" id="PRO_5041673652" evidence="1">
    <location>
        <begin position="18"/>
        <end position="161"/>
    </location>
</feature>
<evidence type="ECO:0000256" key="1">
    <source>
        <dbReference type="SAM" id="SignalP"/>
    </source>
</evidence>
<accession>A0AA88UYG3</accession>
<dbReference type="AlphaFoldDB" id="A0AA88UYG3"/>
<dbReference type="Proteomes" id="UP001188597">
    <property type="component" value="Unassembled WGS sequence"/>
</dbReference>
<dbReference type="EMBL" id="JAVXUP010003771">
    <property type="protein sequence ID" value="KAK2998196.1"/>
    <property type="molecule type" value="Genomic_DNA"/>
</dbReference>
<evidence type="ECO:0000313" key="3">
    <source>
        <dbReference type="Proteomes" id="UP001188597"/>
    </source>
</evidence>
<proteinExistence type="predicted"/>
<sequence length="161" mass="17932">MVGLTLLVIGVMGIILASEIPAPCVVLENGECDVSGSYEDFENHLLKEENWLCNFCYRNHTWAATLCTYDGLSCACVAISLGWCCFSGFVFGWYRNCNGQLHYFYSLSGKAPEIPSILITAYSYRIPPISIQARQESINQSMSDFIFTGRCRIGYAFPFGA</sequence>
<evidence type="ECO:0000313" key="2">
    <source>
        <dbReference type="EMBL" id="KAK2998196.1"/>
    </source>
</evidence>
<keyword evidence="3" id="KW-1185">Reference proteome</keyword>
<keyword evidence="1" id="KW-0732">Signal</keyword>
<protein>
    <submittedName>
        <fullName evidence="2">Uncharacterized protein</fullName>
    </submittedName>
</protein>
<organism evidence="2 3">
    <name type="scientific">Escallonia herrerae</name>
    <dbReference type="NCBI Taxonomy" id="1293975"/>
    <lineage>
        <taxon>Eukaryota</taxon>
        <taxon>Viridiplantae</taxon>
        <taxon>Streptophyta</taxon>
        <taxon>Embryophyta</taxon>
        <taxon>Tracheophyta</taxon>
        <taxon>Spermatophyta</taxon>
        <taxon>Magnoliopsida</taxon>
        <taxon>eudicotyledons</taxon>
        <taxon>Gunneridae</taxon>
        <taxon>Pentapetalae</taxon>
        <taxon>asterids</taxon>
        <taxon>campanulids</taxon>
        <taxon>Escalloniales</taxon>
        <taxon>Escalloniaceae</taxon>
        <taxon>Escallonia</taxon>
    </lineage>
</organism>
<name>A0AA88UYG3_9ASTE</name>
<reference evidence="2" key="1">
    <citation type="submission" date="2022-12" db="EMBL/GenBank/DDBJ databases">
        <title>Draft genome assemblies for two species of Escallonia (Escalloniales).</title>
        <authorList>
            <person name="Chanderbali A."/>
            <person name="Dervinis C."/>
            <person name="Anghel I."/>
            <person name="Soltis D."/>
            <person name="Soltis P."/>
            <person name="Zapata F."/>
        </authorList>
    </citation>
    <scope>NUCLEOTIDE SEQUENCE</scope>
    <source>
        <strain evidence="2">UCBG64.0493</strain>
        <tissue evidence="2">Leaf</tissue>
    </source>
</reference>
<feature type="signal peptide" evidence="1">
    <location>
        <begin position="1"/>
        <end position="17"/>
    </location>
</feature>